<proteinExistence type="predicted"/>
<dbReference type="OrthoDB" id="9771073at2"/>
<dbReference type="PATRIC" id="fig|1126833.4.peg.1273"/>
<dbReference type="EMBL" id="CP011058">
    <property type="protein sequence ID" value="AJY74190.1"/>
    <property type="molecule type" value="Genomic_DNA"/>
</dbReference>
<gene>
    <name evidence="1" type="ORF">VN24_05865</name>
</gene>
<reference evidence="1 2" key="1">
    <citation type="journal article" date="2015" name="J. Biotechnol.">
        <title>Complete genome sequence of Paenibacillus beijingensis 7188(T) (=DSM 24997(T)), a novel rhizobacterium from jujube garden soil.</title>
        <authorList>
            <person name="Kwak Y."/>
            <person name="Shin J.H."/>
        </authorList>
    </citation>
    <scope>NUCLEOTIDE SEQUENCE [LARGE SCALE GENOMIC DNA]</scope>
    <source>
        <strain evidence="1 2">DSM 24997</strain>
    </source>
</reference>
<organism evidence="1 2">
    <name type="scientific">Paenibacillus beijingensis</name>
    <dbReference type="NCBI Taxonomy" id="1126833"/>
    <lineage>
        <taxon>Bacteria</taxon>
        <taxon>Bacillati</taxon>
        <taxon>Bacillota</taxon>
        <taxon>Bacilli</taxon>
        <taxon>Bacillales</taxon>
        <taxon>Paenibacillaceae</taxon>
        <taxon>Paenibacillus</taxon>
    </lineage>
</organism>
<dbReference type="SUPFAM" id="SSF51735">
    <property type="entry name" value="NAD(P)-binding Rossmann-fold domains"/>
    <property type="match status" value="1"/>
</dbReference>
<evidence type="ECO:0000313" key="1">
    <source>
        <dbReference type="EMBL" id="AJY74190.1"/>
    </source>
</evidence>
<dbReference type="STRING" id="1126833.VN24_05865"/>
<accession>A0A0D5NGF1</accession>
<reference evidence="2" key="2">
    <citation type="submission" date="2015-03" db="EMBL/GenBank/DDBJ databases">
        <title>Genome sequence of Paenibacillus beijingensis strain DSM 24997T.</title>
        <authorList>
            <person name="Kwak Y."/>
            <person name="Shin J.-H."/>
        </authorList>
    </citation>
    <scope>NUCLEOTIDE SEQUENCE [LARGE SCALE GENOMIC DNA]</scope>
    <source>
        <strain evidence="2">DSM 24997</strain>
    </source>
</reference>
<dbReference type="HOGENOM" id="CLU_2956179_0_0_9"/>
<name>A0A0D5NGF1_9BACL</name>
<dbReference type="RefSeq" id="WP_045669626.1">
    <property type="nucleotide sequence ID" value="NZ_CP011058.1"/>
</dbReference>
<protein>
    <submittedName>
        <fullName evidence="1">Uncharacterized protein</fullName>
    </submittedName>
</protein>
<dbReference type="Gene3D" id="3.90.25.10">
    <property type="entry name" value="UDP-galactose 4-epimerase, domain 1"/>
    <property type="match status" value="1"/>
</dbReference>
<sequence>MNALAGTSLAPRYMPARSGDVWYSRLDNNKASRLLVWKPKYDFVTGLSETLTYYKEQRR</sequence>
<keyword evidence="2" id="KW-1185">Reference proteome</keyword>
<dbReference type="InterPro" id="IPR036291">
    <property type="entry name" value="NAD(P)-bd_dom_sf"/>
</dbReference>
<dbReference type="Proteomes" id="UP000032633">
    <property type="component" value="Chromosome"/>
</dbReference>
<dbReference type="KEGG" id="pbj:VN24_05865"/>
<evidence type="ECO:0000313" key="2">
    <source>
        <dbReference type="Proteomes" id="UP000032633"/>
    </source>
</evidence>
<dbReference type="AlphaFoldDB" id="A0A0D5NGF1"/>